<name>A0A147BMY7_IXORI</name>
<comment type="function">
    <text evidence="7">Rapidly hydrolyzes choline released into the synapse.</text>
</comment>
<dbReference type="PRINTS" id="PR00878">
    <property type="entry name" value="CHOLNESTRASE"/>
</dbReference>
<comment type="catalytic activity">
    <reaction evidence="8">
        <text>acetylcholine + H2O = choline + acetate + H(+)</text>
        <dbReference type="Rhea" id="RHEA:17561"/>
        <dbReference type="ChEBI" id="CHEBI:15354"/>
        <dbReference type="ChEBI" id="CHEBI:15355"/>
        <dbReference type="ChEBI" id="CHEBI:15377"/>
        <dbReference type="ChEBI" id="CHEBI:15378"/>
        <dbReference type="ChEBI" id="CHEBI:30089"/>
        <dbReference type="EC" id="3.1.1.7"/>
    </reaction>
</comment>
<dbReference type="GO" id="GO:0019695">
    <property type="term" value="P:choline metabolic process"/>
    <property type="evidence" value="ECO:0007669"/>
    <property type="project" value="TreeGrafter"/>
</dbReference>
<evidence type="ECO:0000256" key="9">
    <source>
        <dbReference type="PIRSR" id="PIRSR600997-1"/>
    </source>
</evidence>
<dbReference type="Pfam" id="PF00135">
    <property type="entry name" value="COesterase"/>
    <property type="match status" value="1"/>
</dbReference>
<keyword evidence="2" id="KW-0719">Serine esterase</keyword>
<dbReference type="PROSITE" id="PS00122">
    <property type="entry name" value="CARBOXYLESTERASE_B_1"/>
    <property type="match status" value="1"/>
</dbReference>
<evidence type="ECO:0000256" key="6">
    <source>
        <dbReference type="ARBA" id="ARBA00023180"/>
    </source>
</evidence>
<evidence type="ECO:0000256" key="4">
    <source>
        <dbReference type="ARBA" id="ARBA00022867"/>
    </source>
</evidence>
<dbReference type="InterPro" id="IPR050654">
    <property type="entry name" value="AChE-related_enzymes"/>
</dbReference>
<dbReference type="InterPro" id="IPR019826">
    <property type="entry name" value="Carboxylesterase_B_AS"/>
</dbReference>
<protein>
    <recommendedName>
        <fullName evidence="10">Carboxylic ester hydrolase</fullName>
        <ecNumber evidence="10">3.1.1.-</ecNumber>
    </recommendedName>
</protein>
<evidence type="ECO:0000256" key="8">
    <source>
        <dbReference type="ARBA" id="ARBA00048484"/>
    </source>
</evidence>
<evidence type="ECO:0000256" key="3">
    <source>
        <dbReference type="ARBA" id="ARBA00022801"/>
    </source>
</evidence>
<dbReference type="PANTHER" id="PTHR43918:SF12">
    <property type="entry name" value="ACETYLCHOLINESTERASE 1"/>
    <property type="match status" value="1"/>
</dbReference>
<feature type="active site" description="Acyl-ester intermediate" evidence="9">
    <location>
        <position position="169"/>
    </location>
</feature>
<dbReference type="GO" id="GO:0003990">
    <property type="term" value="F:acetylcholinesterase activity"/>
    <property type="evidence" value="ECO:0007669"/>
    <property type="project" value="UniProtKB-EC"/>
</dbReference>
<dbReference type="CDD" id="cd00312">
    <property type="entry name" value="Esterase_lipase"/>
    <property type="match status" value="1"/>
</dbReference>
<feature type="active site" description="Charge relay system" evidence="9">
    <location>
        <position position="404"/>
    </location>
</feature>
<evidence type="ECO:0000256" key="2">
    <source>
        <dbReference type="ARBA" id="ARBA00022487"/>
    </source>
</evidence>
<organism evidence="13">
    <name type="scientific">Ixodes ricinus</name>
    <name type="common">Common tick</name>
    <name type="synonym">Acarus ricinus</name>
    <dbReference type="NCBI Taxonomy" id="34613"/>
    <lineage>
        <taxon>Eukaryota</taxon>
        <taxon>Metazoa</taxon>
        <taxon>Ecdysozoa</taxon>
        <taxon>Arthropoda</taxon>
        <taxon>Chelicerata</taxon>
        <taxon>Arachnida</taxon>
        <taxon>Acari</taxon>
        <taxon>Parasitiformes</taxon>
        <taxon>Ixodida</taxon>
        <taxon>Ixodoidea</taxon>
        <taxon>Ixodidae</taxon>
        <taxon>Ixodinae</taxon>
        <taxon>Ixodes</taxon>
    </lineage>
</organism>
<feature type="region of interest" description="Disordered" evidence="11">
    <location>
        <begin position="447"/>
        <end position="484"/>
    </location>
</feature>
<dbReference type="GO" id="GO:0005615">
    <property type="term" value="C:extracellular space"/>
    <property type="evidence" value="ECO:0007669"/>
    <property type="project" value="TreeGrafter"/>
</dbReference>
<evidence type="ECO:0000256" key="7">
    <source>
        <dbReference type="ARBA" id="ARBA00037263"/>
    </source>
</evidence>
<dbReference type="PANTHER" id="PTHR43918">
    <property type="entry name" value="ACETYLCHOLINESTERASE"/>
    <property type="match status" value="1"/>
</dbReference>
<feature type="non-terminal residue" evidence="13">
    <location>
        <position position="1"/>
    </location>
</feature>
<dbReference type="InterPro" id="IPR029058">
    <property type="entry name" value="AB_hydrolase_fold"/>
</dbReference>
<dbReference type="FunFam" id="3.40.50.1820:FF:000029">
    <property type="entry name" value="Acetylcholinesterase"/>
    <property type="match status" value="1"/>
</dbReference>
<evidence type="ECO:0000259" key="12">
    <source>
        <dbReference type="Pfam" id="PF00135"/>
    </source>
</evidence>
<comment type="similarity">
    <text evidence="1 10">Belongs to the type-B carboxylesterase/lipase family.</text>
</comment>
<sequence>YGIPYAEPPNGSYRFLLPRPKQNWTGIFNATVMPNSCVQILDETFGNFSGSTMWNANTPMSEDCLALNVWTPDPRPTRAAVMVWIYGGGFYSGTSTLNVYDARTLAAEEEVVVVSMNYRVASLGFLYLRDDRAPGNMGLLDQSNALEWIQRNIEHFGGDPGRVTLFGESAGAVSVSWHLLSATSRSMFSNAIMQSGAPMAPWAFKKADTLLETAKGLARSLQCPGDIENNTTMIWLCLMNETADNIVSNEWNFVSNFVEFPFTPVVEEGSVKDVVEQYFRNETLEKKPVLLGSNRDEASFFLIYYLPWLNETKPTKGDNFTETLRMVLPGADNSTLQAIEALYIEGDSPDYRDALDKIMGDYHFTCPVVDWANRSAAIDIPVFQYYFKYRSTRNPWPEWTGVMHGDEIAFEFGEPLNSSLSPPYKDDERRLSRRMMRYWANFAKTGDPNFDKPKNTEGSDQTLVSSNGDRNDGGKNGAPRKPEVMWPQYTMEKNEYLALDINETVGEKHRQKYCTFWKTYSPNIPAYDGG</sequence>
<dbReference type="AlphaFoldDB" id="A0A147BMY7"/>
<dbReference type="InterPro" id="IPR000997">
    <property type="entry name" value="Cholinesterase"/>
</dbReference>
<evidence type="ECO:0000256" key="10">
    <source>
        <dbReference type="RuleBase" id="RU361235"/>
    </source>
</evidence>
<evidence type="ECO:0000313" key="13">
    <source>
        <dbReference type="EMBL" id="JAR91842.1"/>
    </source>
</evidence>
<dbReference type="ESTHER" id="ixori-a0a147bmy7">
    <property type="family name" value="ACHE"/>
</dbReference>
<keyword evidence="4" id="KW-0531">Neurotransmitter degradation</keyword>
<dbReference type="GO" id="GO:0005886">
    <property type="term" value="C:plasma membrane"/>
    <property type="evidence" value="ECO:0007669"/>
    <property type="project" value="TreeGrafter"/>
</dbReference>
<keyword evidence="5" id="KW-1015">Disulfide bond</keyword>
<dbReference type="Gene3D" id="3.40.50.1820">
    <property type="entry name" value="alpha/beta hydrolase"/>
    <property type="match status" value="1"/>
</dbReference>
<feature type="active site" description="Charge relay system" evidence="9">
    <location>
        <position position="297"/>
    </location>
</feature>
<keyword evidence="6" id="KW-0325">Glycoprotein</keyword>
<evidence type="ECO:0000256" key="5">
    <source>
        <dbReference type="ARBA" id="ARBA00023157"/>
    </source>
</evidence>
<evidence type="ECO:0000256" key="1">
    <source>
        <dbReference type="ARBA" id="ARBA00005964"/>
    </source>
</evidence>
<dbReference type="GO" id="GO:0006581">
    <property type="term" value="P:acetylcholine catabolic process"/>
    <property type="evidence" value="ECO:0007669"/>
    <property type="project" value="TreeGrafter"/>
</dbReference>
<feature type="compositionally biased region" description="Polar residues" evidence="11">
    <location>
        <begin position="458"/>
        <end position="468"/>
    </location>
</feature>
<reference evidence="13" key="1">
    <citation type="journal article" date="2018" name="PLoS Negl. Trop. Dis.">
        <title>Sialome diversity of ticks revealed by RNAseq of single tick salivary glands.</title>
        <authorList>
            <person name="Perner J."/>
            <person name="Kropackova S."/>
            <person name="Kopacek P."/>
            <person name="Ribeiro J.M."/>
        </authorList>
    </citation>
    <scope>NUCLEOTIDE SEQUENCE</scope>
    <source>
        <strain evidence="13">Siblings of single egg batch collected in Ceske Budejovice</strain>
        <tissue evidence="13">Salivary glands</tissue>
    </source>
</reference>
<feature type="domain" description="Carboxylesterase type B" evidence="12">
    <location>
        <begin position="2"/>
        <end position="517"/>
    </location>
</feature>
<keyword evidence="3 10" id="KW-0378">Hydrolase</keyword>
<dbReference type="SUPFAM" id="SSF53474">
    <property type="entry name" value="alpha/beta-Hydrolases"/>
    <property type="match status" value="1"/>
</dbReference>
<dbReference type="EC" id="3.1.1.-" evidence="10"/>
<dbReference type="EMBL" id="GEGO01003562">
    <property type="protein sequence ID" value="JAR91842.1"/>
    <property type="molecule type" value="Transcribed_RNA"/>
</dbReference>
<dbReference type="InterPro" id="IPR002018">
    <property type="entry name" value="CarbesteraseB"/>
</dbReference>
<proteinExistence type="inferred from homology"/>
<evidence type="ECO:0000256" key="11">
    <source>
        <dbReference type="SAM" id="MobiDB-lite"/>
    </source>
</evidence>
<accession>A0A147BMY7</accession>